<dbReference type="PANTHER" id="PTHR22974">
    <property type="entry name" value="MIXED LINEAGE PROTEIN KINASE"/>
    <property type="match status" value="1"/>
</dbReference>
<feature type="compositionally biased region" description="Basic and acidic residues" evidence="7">
    <location>
        <begin position="237"/>
        <end position="254"/>
    </location>
</feature>
<feature type="compositionally biased region" description="Polar residues" evidence="7">
    <location>
        <begin position="154"/>
        <end position="176"/>
    </location>
</feature>
<dbReference type="PROSITE" id="PS00108">
    <property type="entry name" value="PROTEIN_KINASE_ST"/>
    <property type="match status" value="1"/>
</dbReference>
<feature type="compositionally biased region" description="Polar residues" evidence="7">
    <location>
        <begin position="62"/>
        <end position="83"/>
    </location>
</feature>
<dbReference type="InterPro" id="IPR011009">
    <property type="entry name" value="Kinase-like_dom_sf"/>
</dbReference>
<feature type="compositionally biased region" description="Basic and acidic residues" evidence="7">
    <location>
        <begin position="365"/>
        <end position="374"/>
    </location>
</feature>
<dbReference type="CDD" id="cd14131">
    <property type="entry name" value="PKc_Mps1"/>
    <property type="match status" value="1"/>
</dbReference>
<evidence type="ECO:0000256" key="4">
    <source>
        <dbReference type="ARBA" id="ARBA00022777"/>
    </source>
</evidence>
<dbReference type="InterPro" id="IPR017441">
    <property type="entry name" value="Protein_kinase_ATP_BS"/>
</dbReference>
<evidence type="ECO:0000256" key="1">
    <source>
        <dbReference type="ARBA" id="ARBA00022527"/>
    </source>
</evidence>
<feature type="compositionally biased region" description="Polar residues" evidence="7">
    <location>
        <begin position="429"/>
        <end position="454"/>
    </location>
</feature>
<dbReference type="GO" id="GO:0000776">
    <property type="term" value="C:kinetochore"/>
    <property type="evidence" value="ECO:0007669"/>
    <property type="project" value="TreeGrafter"/>
</dbReference>
<feature type="domain" description="Protein kinase" evidence="8">
    <location>
        <begin position="614"/>
        <end position="904"/>
    </location>
</feature>
<feature type="compositionally biased region" description="Polar residues" evidence="7">
    <location>
        <begin position="209"/>
        <end position="223"/>
    </location>
</feature>
<dbReference type="FunFam" id="3.30.200.20:FF:000131">
    <property type="entry name" value="Dual specificity protein kinase TTK"/>
    <property type="match status" value="1"/>
</dbReference>
<evidence type="ECO:0000256" key="7">
    <source>
        <dbReference type="SAM" id="MobiDB-lite"/>
    </source>
</evidence>
<evidence type="ECO:0000313" key="10">
    <source>
        <dbReference type="Proteomes" id="UP000620104"/>
    </source>
</evidence>
<protein>
    <recommendedName>
        <fullName evidence="8">Protein kinase domain-containing protein</fullName>
    </recommendedName>
</protein>
<keyword evidence="1" id="KW-0723">Serine/threonine-protein kinase</keyword>
<dbReference type="InterPro" id="IPR027084">
    <property type="entry name" value="Mps1_cat"/>
</dbReference>
<feature type="region of interest" description="Disordered" evidence="7">
    <location>
        <begin position="46"/>
        <end position="223"/>
    </location>
</feature>
<keyword evidence="3 6" id="KW-0547">Nucleotide-binding</keyword>
<evidence type="ECO:0000259" key="8">
    <source>
        <dbReference type="PROSITE" id="PS50011"/>
    </source>
</evidence>
<evidence type="ECO:0000256" key="6">
    <source>
        <dbReference type="PROSITE-ProRule" id="PRU10141"/>
    </source>
</evidence>
<dbReference type="EMBL" id="BLZA01000030">
    <property type="protein sequence ID" value="GHJ88421.1"/>
    <property type="molecule type" value="Genomic_DNA"/>
</dbReference>
<keyword evidence="4" id="KW-0418">Kinase</keyword>
<dbReference type="OrthoDB" id="20524at2759"/>
<name>A0A8H3YIB6_9TREE</name>
<sequence>MDRPSGVRMAATSGSEPRTPVSYLKRKVPDNGMQSDLLKLLEDLGTDSPIKPMEDYGLPSVRPSSLTQYDLPTNDLPTSSDTYPSDARSSPMERRASEGMAGEQSSIRARVRKERETPSPSYLHVQTLSNHGRGPTPPSGSSLSSLNSRYSASTQRSTGSNGLTDSATLNSLSSLAITPEYMNDDDKGSGSSKNSSSRYVPSSGRAFNRTVSAPIQMGASTQSIRDEYEELSLTNRRKAELHKSTQESARERSSRQPLSHDYGAAAPPSEQPTLDSHKTPALRRRVMDAAVQGSTGGKRFAMKAQRPVRDGQGVSAASDSADVEDGTEPSPRYYAEGSSSSHILPESTSRQSSPRLRNHAIPSTIHEEIREKADGPYSRRSTSPEVKNDVPFPPTIGTARQGHSRNDSPPHAGNTSRRDAPNPHRFESARQSPDRSGNPLQLGVNNKENRNPYSTVEEGKEELTSSDSKTWVQPKSLGRAPQNEYSAEASVNTGLGPTYSNDPRGVSAEGQYGDRTALATHQGDQWHPAATLNATELPLITPTIGRSMSSADRRPDEPLLPHQLPPFVAYDAYQQAMTPMANGYPQMQPLPQAPPTVSQLPAGRKAFTVNNKEYERLGILGRGGSSKVYSVLCPTKRTVMALKRVALERCDQETITNYMNEVALLNRLRGHDRIIQLMECQVLRSGSGRPKTLQMLMECGETDFSSLLDEQRGKPLNMSFVLLYWQQMLEAVQAVHEQKVVHSDLKPANFVLVKGRLKIIDFGIAKAIANDTVNIQRDVQIGTVNYMSPEAVHKMKGQSVYKLSYPSDVWSLGCILYQMIYGNPPFHGVTGGAMVKMQVIGSGQHVIEFPERAVTKIIDAKDGRMVHTQHVSIPYSARHTMRSCLSYQKDNRLTIPELLSHNFLKSGHDSVPDLSDDQILMTQSQMRRLVDHVLREAQAGKDVGEWRQQVTSLMFNELRSQYETAFGNGRA</sequence>
<dbReference type="Pfam" id="PF00069">
    <property type="entry name" value="Pkinase"/>
    <property type="match status" value="1"/>
</dbReference>
<keyword evidence="10" id="KW-1185">Reference proteome</keyword>
<keyword evidence="5 6" id="KW-0067">ATP-binding</keyword>
<dbReference type="GO" id="GO:0004712">
    <property type="term" value="F:protein serine/threonine/tyrosine kinase activity"/>
    <property type="evidence" value="ECO:0007669"/>
    <property type="project" value="TreeGrafter"/>
</dbReference>
<dbReference type="Gene3D" id="3.30.200.20">
    <property type="entry name" value="Phosphorylase Kinase, domain 1"/>
    <property type="match status" value="1"/>
</dbReference>
<feature type="binding site" evidence="6">
    <location>
        <position position="643"/>
    </location>
    <ligand>
        <name>ATP</name>
        <dbReference type="ChEBI" id="CHEBI:30616"/>
    </ligand>
</feature>
<dbReference type="GO" id="GO:0034501">
    <property type="term" value="P:protein localization to kinetochore"/>
    <property type="evidence" value="ECO:0007669"/>
    <property type="project" value="TreeGrafter"/>
</dbReference>
<dbReference type="InterPro" id="IPR008271">
    <property type="entry name" value="Ser/Thr_kinase_AS"/>
</dbReference>
<dbReference type="PROSITE" id="PS00107">
    <property type="entry name" value="PROTEIN_KINASE_ATP"/>
    <property type="match status" value="1"/>
</dbReference>
<feature type="region of interest" description="Disordered" evidence="7">
    <location>
        <begin position="235"/>
        <end position="486"/>
    </location>
</feature>
<comment type="caution">
    <text evidence="9">The sequence shown here is derived from an EMBL/GenBank/DDBJ whole genome shotgun (WGS) entry which is preliminary data.</text>
</comment>
<evidence type="ECO:0000256" key="3">
    <source>
        <dbReference type="ARBA" id="ARBA00022741"/>
    </source>
</evidence>
<keyword evidence="2" id="KW-0808">Transferase</keyword>
<feature type="compositionally biased region" description="Polar residues" evidence="7">
    <location>
        <begin position="337"/>
        <end position="355"/>
    </location>
</feature>
<dbReference type="GO" id="GO:0005634">
    <property type="term" value="C:nucleus"/>
    <property type="evidence" value="ECO:0007669"/>
    <property type="project" value="TreeGrafter"/>
</dbReference>
<dbReference type="GO" id="GO:0098813">
    <property type="term" value="P:nuclear chromosome segregation"/>
    <property type="evidence" value="ECO:0007669"/>
    <property type="project" value="UniProtKB-ARBA"/>
</dbReference>
<dbReference type="GO" id="GO:0005524">
    <property type="term" value="F:ATP binding"/>
    <property type="evidence" value="ECO:0007669"/>
    <property type="project" value="UniProtKB-UniRule"/>
</dbReference>
<accession>A0A8H3YIB6</accession>
<dbReference type="SMART" id="SM00220">
    <property type="entry name" value="S_TKc"/>
    <property type="match status" value="1"/>
</dbReference>
<gene>
    <name evidence="9" type="ORF">NliqN6_4823</name>
</gene>
<feature type="region of interest" description="Disordered" evidence="7">
    <location>
        <begin position="1"/>
        <end position="33"/>
    </location>
</feature>
<dbReference type="GO" id="GO:0004674">
    <property type="term" value="F:protein serine/threonine kinase activity"/>
    <property type="evidence" value="ECO:0007669"/>
    <property type="project" value="UniProtKB-KW"/>
</dbReference>
<dbReference type="InterPro" id="IPR000719">
    <property type="entry name" value="Prot_kinase_dom"/>
</dbReference>
<feature type="compositionally biased region" description="Polar residues" evidence="7">
    <location>
        <begin position="118"/>
        <end position="130"/>
    </location>
</feature>
<dbReference type="SUPFAM" id="SSF56112">
    <property type="entry name" value="Protein kinase-like (PK-like)"/>
    <property type="match status" value="1"/>
</dbReference>
<organism evidence="9 10">
    <name type="scientific">Naganishia liquefaciens</name>
    <dbReference type="NCBI Taxonomy" id="104408"/>
    <lineage>
        <taxon>Eukaryota</taxon>
        <taxon>Fungi</taxon>
        <taxon>Dikarya</taxon>
        <taxon>Basidiomycota</taxon>
        <taxon>Agaricomycotina</taxon>
        <taxon>Tremellomycetes</taxon>
        <taxon>Filobasidiales</taxon>
        <taxon>Filobasidiaceae</taxon>
        <taxon>Naganishia</taxon>
    </lineage>
</organism>
<feature type="compositionally biased region" description="Low complexity" evidence="7">
    <location>
        <begin position="139"/>
        <end position="153"/>
    </location>
</feature>
<proteinExistence type="predicted"/>
<reference evidence="9" key="1">
    <citation type="submission" date="2020-07" db="EMBL/GenBank/DDBJ databases">
        <title>Draft Genome Sequence of a Deep-Sea Yeast, Naganishia (Cryptococcus) liquefaciens strain N6.</title>
        <authorList>
            <person name="Han Y.W."/>
            <person name="Kajitani R."/>
            <person name="Morimoto H."/>
            <person name="Parhat M."/>
            <person name="Tsubouchi H."/>
            <person name="Bakenova O."/>
            <person name="Ogata M."/>
            <person name="Argunhan B."/>
            <person name="Aoki R."/>
            <person name="Kajiwara S."/>
            <person name="Itoh T."/>
            <person name="Iwasaki H."/>
        </authorList>
    </citation>
    <scope>NUCLEOTIDE SEQUENCE</scope>
    <source>
        <strain evidence="9">N6</strain>
    </source>
</reference>
<dbReference type="Proteomes" id="UP000620104">
    <property type="component" value="Unassembled WGS sequence"/>
</dbReference>
<evidence type="ECO:0000256" key="2">
    <source>
        <dbReference type="ARBA" id="ARBA00022679"/>
    </source>
</evidence>
<dbReference type="GO" id="GO:0033316">
    <property type="term" value="P:meiotic spindle assembly checkpoint signaling"/>
    <property type="evidence" value="ECO:0007669"/>
    <property type="project" value="TreeGrafter"/>
</dbReference>
<feature type="compositionally biased region" description="Basic and acidic residues" evidence="7">
    <location>
        <begin position="416"/>
        <end position="428"/>
    </location>
</feature>
<dbReference type="PROSITE" id="PS50011">
    <property type="entry name" value="PROTEIN_KINASE_DOM"/>
    <property type="match status" value="1"/>
</dbReference>
<dbReference type="FunFam" id="1.10.510.10:FF:000224">
    <property type="entry name" value="serine/threonine-protein kinase mph1 isoform X1"/>
    <property type="match status" value="1"/>
</dbReference>
<evidence type="ECO:0000256" key="5">
    <source>
        <dbReference type="ARBA" id="ARBA00022840"/>
    </source>
</evidence>
<evidence type="ECO:0000313" key="9">
    <source>
        <dbReference type="EMBL" id="GHJ88421.1"/>
    </source>
</evidence>
<dbReference type="Gene3D" id="1.10.510.10">
    <property type="entry name" value="Transferase(Phosphotransferase) domain 1"/>
    <property type="match status" value="1"/>
</dbReference>
<dbReference type="AlphaFoldDB" id="A0A8H3YIB6"/>
<dbReference type="GO" id="GO:0007094">
    <property type="term" value="P:mitotic spindle assembly checkpoint signaling"/>
    <property type="evidence" value="ECO:0007669"/>
    <property type="project" value="TreeGrafter"/>
</dbReference>
<dbReference type="PANTHER" id="PTHR22974:SF21">
    <property type="entry name" value="DUAL SPECIFICITY PROTEIN KINASE TTK"/>
    <property type="match status" value="1"/>
</dbReference>